<dbReference type="AlphaFoldDB" id="A0A915DWJ0"/>
<proteinExistence type="predicted"/>
<evidence type="ECO:0000313" key="2">
    <source>
        <dbReference type="Proteomes" id="UP000887574"/>
    </source>
</evidence>
<evidence type="ECO:0000256" key="1">
    <source>
        <dbReference type="SAM" id="MobiDB-lite"/>
    </source>
</evidence>
<name>A0A915DWJ0_9BILA</name>
<feature type="region of interest" description="Disordered" evidence="1">
    <location>
        <begin position="93"/>
        <end position="125"/>
    </location>
</feature>
<reference evidence="3" key="1">
    <citation type="submission" date="2022-11" db="UniProtKB">
        <authorList>
            <consortium name="WormBaseParasite"/>
        </authorList>
    </citation>
    <scope>IDENTIFICATION</scope>
</reference>
<dbReference type="WBParaSite" id="jg24238">
    <property type="protein sequence ID" value="jg24238"/>
    <property type="gene ID" value="jg24238"/>
</dbReference>
<protein>
    <submittedName>
        <fullName evidence="3">ShKT domain-containing protein</fullName>
    </submittedName>
</protein>
<sequence>MLDCVCELIVQSSSYRATSSRKLRCTDENLRLYANATACADEREPESCRMLFPTPYSSSPGIQKQLTNCFKCLCTNELYAMFMEHQCSKTCGKCEPKKEEEDKEEDSSEEKGKPAERRSNKQQTR</sequence>
<feature type="compositionally biased region" description="Basic and acidic residues" evidence="1">
    <location>
        <begin position="109"/>
        <end position="119"/>
    </location>
</feature>
<keyword evidence="2" id="KW-1185">Reference proteome</keyword>
<dbReference type="Proteomes" id="UP000887574">
    <property type="component" value="Unplaced"/>
</dbReference>
<organism evidence="2 3">
    <name type="scientific">Ditylenchus dipsaci</name>
    <dbReference type="NCBI Taxonomy" id="166011"/>
    <lineage>
        <taxon>Eukaryota</taxon>
        <taxon>Metazoa</taxon>
        <taxon>Ecdysozoa</taxon>
        <taxon>Nematoda</taxon>
        <taxon>Chromadorea</taxon>
        <taxon>Rhabditida</taxon>
        <taxon>Tylenchina</taxon>
        <taxon>Tylenchomorpha</taxon>
        <taxon>Sphaerularioidea</taxon>
        <taxon>Anguinidae</taxon>
        <taxon>Anguininae</taxon>
        <taxon>Ditylenchus</taxon>
    </lineage>
</organism>
<evidence type="ECO:0000313" key="3">
    <source>
        <dbReference type="WBParaSite" id="jg24238"/>
    </source>
</evidence>
<accession>A0A915DWJ0</accession>